<evidence type="ECO:0000313" key="9">
    <source>
        <dbReference type="Proteomes" id="UP000887574"/>
    </source>
</evidence>
<keyword evidence="2 8" id="KW-0645">Protease</keyword>
<evidence type="ECO:0000256" key="1">
    <source>
        <dbReference type="ARBA" id="ARBA00005860"/>
    </source>
</evidence>
<evidence type="ECO:0000256" key="5">
    <source>
        <dbReference type="ARBA" id="ARBA00022833"/>
    </source>
</evidence>
<evidence type="ECO:0000256" key="7">
    <source>
        <dbReference type="PIRSR" id="PIRSR601577-2"/>
    </source>
</evidence>
<comment type="similarity">
    <text evidence="1 8">Belongs to the peptidase M8 family.</text>
</comment>
<dbReference type="Proteomes" id="UP000887574">
    <property type="component" value="Unplaced"/>
</dbReference>
<dbReference type="Gene3D" id="3.90.132.10">
    <property type="entry name" value="Leishmanolysin , domain 2"/>
    <property type="match status" value="1"/>
</dbReference>
<dbReference type="WBParaSite" id="jg823.1">
    <property type="protein sequence ID" value="jg823.1"/>
    <property type="gene ID" value="jg823"/>
</dbReference>
<evidence type="ECO:0000256" key="3">
    <source>
        <dbReference type="ARBA" id="ARBA00022723"/>
    </source>
</evidence>
<protein>
    <recommendedName>
        <fullName evidence="8">Leishmanolysin-like peptidase</fullName>
        <ecNumber evidence="8">3.4.24.-</ecNumber>
    </recommendedName>
</protein>
<keyword evidence="6 7" id="KW-0482">Metalloprotease</keyword>
<dbReference type="InterPro" id="IPR001577">
    <property type="entry name" value="Peptidase_M8"/>
</dbReference>
<feature type="binding site" evidence="7">
    <location>
        <position position="32"/>
    </location>
    <ligand>
        <name>Zn(2+)</name>
        <dbReference type="ChEBI" id="CHEBI:29105"/>
        <note>catalytic</note>
    </ligand>
</feature>
<dbReference type="Pfam" id="PF01457">
    <property type="entry name" value="Peptidase_M8"/>
    <property type="match status" value="1"/>
</dbReference>
<reference evidence="10" key="1">
    <citation type="submission" date="2022-11" db="UniProtKB">
        <authorList>
            <consortium name="WormBaseParasite"/>
        </authorList>
    </citation>
    <scope>IDENTIFICATION</scope>
</reference>
<dbReference type="GO" id="GO:0004222">
    <property type="term" value="F:metalloendopeptidase activity"/>
    <property type="evidence" value="ECO:0007669"/>
    <property type="project" value="UniProtKB-UniRule"/>
</dbReference>
<keyword evidence="3 7" id="KW-0479">Metal-binding</keyword>
<dbReference type="GO" id="GO:0046872">
    <property type="term" value="F:metal ion binding"/>
    <property type="evidence" value="ECO:0007669"/>
    <property type="project" value="UniProtKB-KW"/>
</dbReference>
<dbReference type="SUPFAM" id="SSF55486">
    <property type="entry name" value="Metalloproteases ('zincins'), catalytic domain"/>
    <property type="match status" value="1"/>
</dbReference>
<dbReference type="PANTHER" id="PTHR10942:SF44">
    <property type="entry name" value="LEISHMANOLYSIN-LIKE PEPTIDASE"/>
    <property type="match status" value="1"/>
</dbReference>
<dbReference type="PANTHER" id="PTHR10942">
    <property type="entry name" value="LEISHMANOLYSIN-LIKE PEPTIDASE"/>
    <property type="match status" value="1"/>
</dbReference>
<organism evidence="9 10">
    <name type="scientific">Ditylenchus dipsaci</name>
    <dbReference type="NCBI Taxonomy" id="166011"/>
    <lineage>
        <taxon>Eukaryota</taxon>
        <taxon>Metazoa</taxon>
        <taxon>Ecdysozoa</taxon>
        <taxon>Nematoda</taxon>
        <taxon>Chromadorea</taxon>
        <taxon>Rhabditida</taxon>
        <taxon>Tylenchina</taxon>
        <taxon>Tylenchomorpha</taxon>
        <taxon>Sphaerularioidea</taxon>
        <taxon>Anguinidae</taxon>
        <taxon>Anguininae</taxon>
        <taxon>Ditylenchus</taxon>
    </lineage>
</organism>
<comment type="cofactor">
    <cofactor evidence="7 8">
        <name>Zn(2+)</name>
        <dbReference type="ChEBI" id="CHEBI:29105"/>
    </cofactor>
    <text evidence="7 8">Binds 1 zinc ion per subunit.</text>
</comment>
<dbReference type="EC" id="3.4.24.-" evidence="8"/>
<keyword evidence="5 7" id="KW-0862">Zinc</keyword>
<keyword evidence="9" id="KW-1185">Reference proteome</keyword>
<sequence>MDFAQEAKGYARIHFGCENIAGIEAEDDNKIHLSEYIFGNELMTPVINNGANYFTHFSASILEETYYGNLSWYMTNRHLVEIESGHYWWGRQAGCAFLTKNCFELIHQTMSQQQTYDWHNRQQQDHRNDMGSGIWQKFHTTLPFCDERDYLRELTTNAPKEICLSNGTHLVYYTVKCQLTTTLKIKPINYEPISLQSQYPQVEQLLRNRGAYGGVYGSDYDYRYCPLPKAVTQGELKNIPWNARLVNCEMNI</sequence>
<evidence type="ECO:0000256" key="4">
    <source>
        <dbReference type="ARBA" id="ARBA00022801"/>
    </source>
</evidence>
<dbReference type="GO" id="GO:0005737">
    <property type="term" value="C:cytoplasm"/>
    <property type="evidence" value="ECO:0007669"/>
    <property type="project" value="TreeGrafter"/>
</dbReference>
<dbReference type="GO" id="GO:0016020">
    <property type="term" value="C:membrane"/>
    <property type="evidence" value="ECO:0007669"/>
    <property type="project" value="InterPro"/>
</dbReference>
<dbReference type="GO" id="GO:0006508">
    <property type="term" value="P:proteolysis"/>
    <property type="evidence" value="ECO:0007669"/>
    <property type="project" value="UniProtKB-KW"/>
</dbReference>
<dbReference type="GO" id="GO:0007155">
    <property type="term" value="P:cell adhesion"/>
    <property type="evidence" value="ECO:0007669"/>
    <property type="project" value="InterPro"/>
</dbReference>
<keyword evidence="4 8" id="KW-0378">Hydrolase</keyword>
<evidence type="ECO:0000256" key="8">
    <source>
        <dbReference type="RuleBase" id="RU366077"/>
    </source>
</evidence>
<evidence type="ECO:0000313" key="10">
    <source>
        <dbReference type="WBParaSite" id="jg823.1"/>
    </source>
</evidence>
<name>A0A915ENU1_9BILA</name>
<evidence type="ECO:0000256" key="6">
    <source>
        <dbReference type="ARBA" id="ARBA00023049"/>
    </source>
</evidence>
<proteinExistence type="inferred from homology"/>
<evidence type="ECO:0000256" key="2">
    <source>
        <dbReference type="ARBA" id="ARBA00022670"/>
    </source>
</evidence>
<accession>A0A915ENU1</accession>
<dbReference type="AlphaFoldDB" id="A0A915ENU1"/>